<feature type="coiled-coil region" evidence="1">
    <location>
        <begin position="63"/>
        <end position="143"/>
    </location>
</feature>
<proteinExistence type="predicted"/>
<dbReference type="Proteomes" id="UP000030747">
    <property type="component" value="Unassembled WGS sequence"/>
</dbReference>
<dbReference type="VEuPathDB" id="ToxoDB:ETH2_1110200"/>
<gene>
    <name evidence="4" type="ORF">ETH_00002345</name>
</gene>
<protein>
    <recommendedName>
        <fullName evidence="3">DUF4200 domain-containing protein</fullName>
    </recommendedName>
</protein>
<evidence type="ECO:0000313" key="4">
    <source>
        <dbReference type="EMBL" id="CDJ45404.1"/>
    </source>
</evidence>
<dbReference type="InterPro" id="IPR025252">
    <property type="entry name" value="DUF4200"/>
</dbReference>
<dbReference type="RefSeq" id="XP_013236150.1">
    <property type="nucleotide sequence ID" value="XM_013380696.1"/>
</dbReference>
<organism evidence="4 5">
    <name type="scientific">Eimeria tenella</name>
    <name type="common">Coccidian parasite</name>
    <dbReference type="NCBI Taxonomy" id="5802"/>
    <lineage>
        <taxon>Eukaryota</taxon>
        <taxon>Sar</taxon>
        <taxon>Alveolata</taxon>
        <taxon>Apicomplexa</taxon>
        <taxon>Conoidasida</taxon>
        <taxon>Coccidia</taxon>
        <taxon>Eucoccidiorida</taxon>
        <taxon>Eimeriorina</taxon>
        <taxon>Eimeriidae</taxon>
        <taxon>Eimeria</taxon>
    </lineage>
</organism>
<accession>U6LA36</accession>
<dbReference type="EMBL" id="HG678226">
    <property type="protein sequence ID" value="CDJ45404.1"/>
    <property type="molecule type" value="Genomic_DNA"/>
</dbReference>
<evidence type="ECO:0000313" key="5">
    <source>
        <dbReference type="Proteomes" id="UP000030747"/>
    </source>
</evidence>
<feature type="region of interest" description="Disordered" evidence="2">
    <location>
        <begin position="146"/>
        <end position="167"/>
    </location>
</feature>
<dbReference type="AlphaFoldDB" id="U6LA36"/>
<feature type="domain" description="DUF4200" evidence="3">
    <location>
        <begin position="44"/>
        <end position="147"/>
    </location>
</feature>
<keyword evidence="1" id="KW-0175">Coiled coil</keyword>
<keyword evidence="5" id="KW-1185">Reference proteome</keyword>
<evidence type="ECO:0000256" key="1">
    <source>
        <dbReference type="SAM" id="Coils"/>
    </source>
</evidence>
<dbReference type="GeneID" id="25249684"/>
<sequence>MQQKEPENEANPSDLSLRTNKLRYLILLQRLGLELPSDDARILDLRRQLHEVTAELDFKKVSYAQVIEKARQQDKSLQQQQQQLQQQLLRFEKFIATNTEKTLRANQRAAAEKETLKKKETELKRLKRELELQELLLQQQQQQLADCGSAGQLPGRPGGPGSPTPLK</sequence>
<evidence type="ECO:0000256" key="2">
    <source>
        <dbReference type="SAM" id="MobiDB-lite"/>
    </source>
</evidence>
<dbReference type="Pfam" id="PF13863">
    <property type="entry name" value="DUF4200"/>
    <property type="match status" value="1"/>
</dbReference>
<reference evidence="4" key="2">
    <citation type="submission" date="2013-10" db="EMBL/GenBank/DDBJ databases">
        <authorList>
            <person name="Aslett M."/>
        </authorList>
    </citation>
    <scope>NUCLEOTIDE SEQUENCE [LARGE SCALE GENOMIC DNA]</scope>
    <source>
        <strain evidence="4">Houghton</strain>
    </source>
</reference>
<name>U6LA36_EIMTE</name>
<evidence type="ECO:0000259" key="3">
    <source>
        <dbReference type="Pfam" id="PF13863"/>
    </source>
</evidence>
<dbReference type="VEuPathDB" id="ToxoDB:ETH_00002345"/>
<dbReference type="OrthoDB" id="10264298at2759"/>
<reference evidence="4" key="1">
    <citation type="submission" date="2013-10" db="EMBL/GenBank/DDBJ databases">
        <title>Genomic analysis of the causative agents of coccidiosis in chickens.</title>
        <authorList>
            <person name="Reid A.J."/>
            <person name="Blake D."/>
            <person name="Billington K."/>
            <person name="Browne H."/>
            <person name="Dunn M."/>
            <person name="Hung S."/>
            <person name="Kawahara F."/>
            <person name="Miranda-Saavedra D."/>
            <person name="Mourier T."/>
            <person name="Nagra H."/>
            <person name="Otto T.D."/>
            <person name="Rawlings N."/>
            <person name="Sanchez A."/>
            <person name="Sanders M."/>
            <person name="Subramaniam C."/>
            <person name="Tay Y."/>
            <person name="Dear P."/>
            <person name="Doerig C."/>
            <person name="Gruber A."/>
            <person name="Parkinson J."/>
            <person name="Shirley M."/>
            <person name="Wan K.L."/>
            <person name="Berriman M."/>
            <person name="Tomley F."/>
            <person name="Pain A."/>
        </authorList>
    </citation>
    <scope>NUCLEOTIDE SEQUENCE [LARGE SCALE GENOMIC DNA]</scope>
    <source>
        <strain evidence="4">Houghton</strain>
    </source>
</reference>